<reference evidence="5 7" key="1">
    <citation type="submission" date="2019-07" db="EMBL/GenBank/DDBJ databases">
        <title>Genomes of sea-ice associated Colwellia species.</title>
        <authorList>
            <person name="Bowman J.P."/>
        </authorList>
    </citation>
    <scope>NUCLEOTIDE SEQUENCE [LARGE SCALE GENOMIC DNA]</scope>
    <source>
        <strain evidence="4 6">ACAM 607</strain>
        <strain evidence="5 7">IC036</strain>
    </source>
</reference>
<feature type="DNA-binding region" description="H-T-H motif" evidence="2">
    <location>
        <begin position="42"/>
        <end position="61"/>
    </location>
</feature>
<evidence type="ECO:0000313" key="7">
    <source>
        <dbReference type="Proteomes" id="UP000321917"/>
    </source>
</evidence>
<feature type="domain" description="HTH tetR-type" evidence="3">
    <location>
        <begin position="19"/>
        <end position="79"/>
    </location>
</feature>
<accession>A0A5C6QMQ7</accession>
<dbReference type="InterPro" id="IPR013573">
    <property type="entry name" value="Tscrpt_reg_YcdC_C"/>
</dbReference>
<gene>
    <name evidence="4" type="ORF">ESZ26_08265</name>
    <name evidence="5" type="ORF">ESZ27_04955</name>
</gene>
<dbReference type="Proteomes" id="UP000321525">
    <property type="component" value="Unassembled WGS sequence"/>
</dbReference>
<dbReference type="PRINTS" id="PR00455">
    <property type="entry name" value="HTHTETR"/>
</dbReference>
<dbReference type="InterPro" id="IPR001647">
    <property type="entry name" value="HTH_TetR"/>
</dbReference>
<dbReference type="AlphaFoldDB" id="A0A5C6QMQ7"/>
<protein>
    <submittedName>
        <fullName evidence="5">TetR family transcriptional regulator</fullName>
    </submittedName>
</protein>
<dbReference type="SUPFAM" id="SSF46689">
    <property type="entry name" value="Homeodomain-like"/>
    <property type="match status" value="1"/>
</dbReference>
<dbReference type="Proteomes" id="UP000321917">
    <property type="component" value="Unassembled WGS sequence"/>
</dbReference>
<name>A0A5C6QMQ7_9GAMM</name>
<dbReference type="Pfam" id="PF00440">
    <property type="entry name" value="TetR_N"/>
    <property type="match status" value="1"/>
</dbReference>
<sequence>MPIIKNQQPNTSSTGRVRKKNQLIILKAAEQDFLEHGFKGASIKGIAERAGIPRANVHYYYKNKEAIYSDILLEILALWDSSIITSTEEPAKVLGDYILAKVMYSKTNPEASRIFAGEFIHGAPRLQEYLKTSFKTWIDEVKATVEGWINQGKMDPIDPLYLLFTIWGATQHYADFAPQVTAAMGKDKLSNEDFEQVAKTLTQIILKGCGISK</sequence>
<dbReference type="Pfam" id="PF08362">
    <property type="entry name" value="TetR_C_3"/>
    <property type="match status" value="1"/>
</dbReference>
<dbReference type="PANTHER" id="PTHR30328:SF54">
    <property type="entry name" value="HTH-TYPE TRANSCRIPTIONAL REPRESSOR SCO4008"/>
    <property type="match status" value="1"/>
</dbReference>
<dbReference type="OrthoDB" id="6860332at2"/>
<dbReference type="Gene3D" id="1.10.357.10">
    <property type="entry name" value="Tetracycline Repressor, domain 2"/>
    <property type="match status" value="1"/>
</dbReference>
<evidence type="ECO:0000256" key="1">
    <source>
        <dbReference type="ARBA" id="ARBA00023125"/>
    </source>
</evidence>
<dbReference type="PANTHER" id="PTHR30328">
    <property type="entry name" value="TRANSCRIPTIONAL REPRESSOR"/>
    <property type="match status" value="1"/>
</dbReference>
<evidence type="ECO:0000313" key="6">
    <source>
        <dbReference type="Proteomes" id="UP000321525"/>
    </source>
</evidence>
<dbReference type="PROSITE" id="PS50977">
    <property type="entry name" value="HTH_TETR_2"/>
    <property type="match status" value="1"/>
</dbReference>
<keyword evidence="1 2" id="KW-0238">DNA-binding</keyword>
<dbReference type="EMBL" id="VOLR01000009">
    <property type="protein sequence ID" value="TWX60353.1"/>
    <property type="molecule type" value="Genomic_DNA"/>
</dbReference>
<dbReference type="GO" id="GO:0003677">
    <property type="term" value="F:DNA binding"/>
    <property type="evidence" value="ECO:0007669"/>
    <property type="project" value="UniProtKB-UniRule"/>
</dbReference>
<evidence type="ECO:0000259" key="3">
    <source>
        <dbReference type="PROSITE" id="PS50977"/>
    </source>
</evidence>
<keyword evidence="6" id="KW-1185">Reference proteome</keyword>
<dbReference type="InterPro" id="IPR050109">
    <property type="entry name" value="HTH-type_TetR-like_transc_reg"/>
</dbReference>
<evidence type="ECO:0000313" key="4">
    <source>
        <dbReference type="EMBL" id="TWX60353.1"/>
    </source>
</evidence>
<organism evidence="5 7">
    <name type="scientific">Colwellia hornerae</name>
    <dbReference type="NCBI Taxonomy" id="89402"/>
    <lineage>
        <taxon>Bacteria</taxon>
        <taxon>Pseudomonadati</taxon>
        <taxon>Pseudomonadota</taxon>
        <taxon>Gammaproteobacteria</taxon>
        <taxon>Alteromonadales</taxon>
        <taxon>Colwelliaceae</taxon>
        <taxon>Colwellia</taxon>
    </lineage>
</organism>
<dbReference type="InterPro" id="IPR009057">
    <property type="entry name" value="Homeodomain-like_sf"/>
</dbReference>
<proteinExistence type="predicted"/>
<dbReference type="GO" id="GO:0045892">
    <property type="term" value="P:negative regulation of DNA-templated transcription"/>
    <property type="evidence" value="ECO:0007669"/>
    <property type="project" value="InterPro"/>
</dbReference>
<comment type="caution">
    <text evidence="5">The sequence shown here is derived from an EMBL/GenBank/DDBJ whole genome shotgun (WGS) entry which is preliminary data.</text>
</comment>
<evidence type="ECO:0000256" key="2">
    <source>
        <dbReference type="PROSITE-ProRule" id="PRU00335"/>
    </source>
</evidence>
<dbReference type="Gene3D" id="1.10.10.60">
    <property type="entry name" value="Homeodomain-like"/>
    <property type="match status" value="1"/>
</dbReference>
<dbReference type="InterPro" id="IPR036271">
    <property type="entry name" value="Tet_transcr_reg_TetR-rel_C_sf"/>
</dbReference>
<evidence type="ECO:0000313" key="5">
    <source>
        <dbReference type="EMBL" id="TWX70109.1"/>
    </source>
</evidence>
<dbReference type="SUPFAM" id="SSF48498">
    <property type="entry name" value="Tetracyclin repressor-like, C-terminal domain"/>
    <property type="match status" value="1"/>
</dbReference>
<dbReference type="EMBL" id="VOLQ01000006">
    <property type="protein sequence ID" value="TWX70109.1"/>
    <property type="molecule type" value="Genomic_DNA"/>
</dbReference>